<proteinExistence type="predicted"/>
<name>A0A7S1YH44_9STRA</name>
<feature type="region of interest" description="Disordered" evidence="1">
    <location>
        <begin position="169"/>
        <end position="209"/>
    </location>
</feature>
<accession>A0A7S1YH44</accession>
<organism evidence="3">
    <name type="scientific">Grammatophora oceanica</name>
    <dbReference type="NCBI Taxonomy" id="210454"/>
    <lineage>
        <taxon>Eukaryota</taxon>
        <taxon>Sar</taxon>
        <taxon>Stramenopiles</taxon>
        <taxon>Ochrophyta</taxon>
        <taxon>Bacillariophyta</taxon>
        <taxon>Fragilariophyceae</taxon>
        <taxon>Fragilariophycidae</taxon>
        <taxon>Rhabdonematales</taxon>
        <taxon>Grammatophoraceae</taxon>
        <taxon>Grammatophora</taxon>
    </lineage>
</organism>
<reference evidence="3" key="1">
    <citation type="submission" date="2021-01" db="EMBL/GenBank/DDBJ databases">
        <authorList>
            <person name="Corre E."/>
            <person name="Pelletier E."/>
            <person name="Niang G."/>
            <person name="Scheremetjew M."/>
            <person name="Finn R."/>
            <person name="Kale V."/>
            <person name="Holt S."/>
            <person name="Cochrane G."/>
            <person name="Meng A."/>
            <person name="Brown T."/>
            <person name="Cohen L."/>
        </authorList>
    </citation>
    <scope>NUCLEOTIDE SEQUENCE</scope>
    <source>
        <strain evidence="3">CCMP 410</strain>
    </source>
</reference>
<feature type="region of interest" description="Disordered" evidence="1">
    <location>
        <begin position="54"/>
        <end position="82"/>
    </location>
</feature>
<dbReference type="AlphaFoldDB" id="A0A7S1YH44"/>
<keyword evidence="2" id="KW-0732">Signal</keyword>
<protein>
    <submittedName>
        <fullName evidence="3">Uncharacterized protein</fullName>
    </submittedName>
</protein>
<gene>
    <name evidence="3" type="ORF">GOCE00092_LOCUS21075</name>
</gene>
<evidence type="ECO:0000256" key="2">
    <source>
        <dbReference type="SAM" id="SignalP"/>
    </source>
</evidence>
<evidence type="ECO:0000313" key="3">
    <source>
        <dbReference type="EMBL" id="CAD9299696.1"/>
    </source>
</evidence>
<dbReference type="EMBL" id="HBGK01040363">
    <property type="protein sequence ID" value="CAD9299696.1"/>
    <property type="molecule type" value="Transcribed_RNA"/>
</dbReference>
<feature type="signal peptide" evidence="2">
    <location>
        <begin position="1"/>
        <end position="25"/>
    </location>
</feature>
<evidence type="ECO:0000256" key="1">
    <source>
        <dbReference type="SAM" id="MobiDB-lite"/>
    </source>
</evidence>
<feature type="chain" id="PRO_5030784258" evidence="2">
    <location>
        <begin position="26"/>
        <end position="209"/>
    </location>
</feature>
<feature type="compositionally biased region" description="Acidic residues" evidence="1">
    <location>
        <begin position="62"/>
        <end position="81"/>
    </location>
</feature>
<sequence>MTTIASPLAALQFVLLVLAIQNVCAVQVGNVGVASSPSRSKLLPQRLPYVVPPGGDASTLAADEEDEYDEYEEDEEDEELDPSMVNSMLKSSRKSKAKAAAAVKAEVSSQLKSKTTKKQSRRSIVSHIPYIIRASLNPFTVLAMTKAYFQSLFNFNFPKKEGDTAGELRSALEAKAKKSGSSGGGRNKGRRQMRPGQAKTLSDLPALNT</sequence>